<comment type="caution">
    <text evidence="2">The sequence shown here is derived from an EMBL/GenBank/DDBJ whole genome shotgun (WGS) entry which is preliminary data.</text>
</comment>
<proteinExistence type="predicted"/>
<feature type="compositionally biased region" description="Basic residues" evidence="1">
    <location>
        <begin position="135"/>
        <end position="157"/>
    </location>
</feature>
<dbReference type="OrthoDB" id="440431at2759"/>
<protein>
    <submittedName>
        <fullName evidence="2">Uncharacterized protein</fullName>
    </submittedName>
</protein>
<feature type="region of interest" description="Disordered" evidence="1">
    <location>
        <begin position="347"/>
        <end position="391"/>
    </location>
</feature>
<feature type="region of interest" description="Disordered" evidence="1">
    <location>
        <begin position="261"/>
        <end position="309"/>
    </location>
</feature>
<feature type="compositionally biased region" description="Low complexity" evidence="1">
    <location>
        <begin position="275"/>
        <end position="287"/>
    </location>
</feature>
<feature type="compositionally biased region" description="Basic and acidic residues" evidence="1">
    <location>
        <begin position="361"/>
        <end position="381"/>
    </location>
</feature>
<keyword evidence="3" id="KW-1185">Reference proteome</keyword>
<feature type="compositionally biased region" description="Basic residues" evidence="1">
    <location>
        <begin position="167"/>
        <end position="176"/>
    </location>
</feature>
<feature type="compositionally biased region" description="Basic and acidic residues" evidence="1">
    <location>
        <begin position="188"/>
        <end position="199"/>
    </location>
</feature>
<evidence type="ECO:0000313" key="3">
    <source>
        <dbReference type="Proteomes" id="UP000601435"/>
    </source>
</evidence>
<feature type="compositionally biased region" description="Acidic residues" evidence="1">
    <location>
        <begin position="288"/>
        <end position="303"/>
    </location>
</feature>
<name>A0A813CJ83_9DINO</name>
<evidence type="ECO:0000256" key="1">
    <source>
        <dbReference type="SAM" id="MobiDB-lite"/>
    </source>
</evidence>
<evidence type="ECO:0000313" key="2">
    <source>
        <dbReference type="EMBL" id="CAE7944356.1"/>
    </source>
</evidence>
<reference evidence="2" key="1">
    <citation type="submission" date="2021-02" db="EMBL/GenBank/DDBJ databases">
        <authorList>
            <person name="Dougan E. K."/>
            <person name="Rhodes N."/>
            <person name="Thang M."/>
            <person name="Chan C."/>
        </authorList>
    </citation>
    <scope>NUCLEOTIDE SEQUENCE</scope>
</reference>
<organism evidence="2 3">
    <name type="scientific">Symbiodinium necroappetens</name>
    <dbReference type="NCBI Taxonomy" id="1628268"/>
    <lineage>
        <taxon>Eukaryota</taxon>
        <taxon>Sar</taxon>
        <taxon>Alveolata</taxon>
        <taxon>Dinophyceae</taxon>
        <taxon>Suessiales</taxon>
        <taxon>Symbiodiniaceae</taxon>
        <taxon>Symbiodinium</taxon>
    </lineage>
</organism>
<sequence length="391" mass="43821">MALNSVLGQALSRNKAYEKVDLWKEREIQDKGSRCTISLKSRKGDVVRQVTKVPEGAEVTSNVVNQFETDREENAVKKEDELLARLANGKDPAWRPDQYLSQLKGKGTSKLKLRPDFLRMDPAFLQKVVAEYKAQKKAAKKKKKKKKQKKEKKAAKKDKKDKQLGKTAKKEKKRSKARETSQDDLPGEEVKKERHEVKEKRRKRIVLDDAGQPTGKEELEVLQVRSKITVSRKHATREVEADTMDEVSVAEARASEIASKLRQKVQASWNTSQASPSTGGSSESSSSDNDEECPSDELEEDGDLLGLPWKPRVTTCRTATLSDSSEGQLEPSVLLLPLLYCLAQRKTVSRKTRSMQLSSGELKKDPEAQEEQAKLGKKDKGAQATVTAHIE</sequence>
<accession>A0A813CJ83</accession>
<feature type="compositionally biased region" description="Polar residues" evidence="1">
    <location>
        <begin position="265"/>
        <end position="274"/>
    </location>
</feature>
<dbReference type="Proteomes" id="UP000601435">
    <property type="component" value="Unassembled WGS sequence"/>
</dbReference>
<feature type="region of interest" description="Disordered" evidence="1">
    <location>
        <begin position="135"/>
        <end position="218"/>
    </location>
</feature>
<gene>
    <name evidence="2" type="ORF">SNEC2469_LOCUS35320</name>
</gene>
<dbReference type="EMBL" id="CAJNJA010101597">
    <property type="protein sequence ID" value="CAE7944356.1"/>
    <property type="molecule type" value="Genomic_DNA"/>
</dbReference>
<dbReference type="AlphaFoldDB" id="A0A813CJ83"/>